<evidence type="ECO:0000256" key="1">
    <source>
        <dbReference type="ARBA" id="ARBA00004370"/>
    </source>
</evidence>
<dbReference type="GO" id="GO:0016020">
    <property type="term" value="C:membrane"/>
    <property type="evidence" value="ECO:0007669"/>
    <property type="project" value="UniProtKB-SubCell"/>
</dbReference>
<comment type="subcellular location">
    <subcellularLocation>
        <location evidence="1">Membrane</location>
    </subcellularLocation>
</comment>
<dbReference type="InterPro" id="IPR006694">
    <property type="entry name" value="Fatty_acid_hydroxylase"/>
</dbReference>
<dbReference type="GO" id="GO:0016491">
    <property type="term" value="F:oxidoreductase activity"/>
    <property type="evidence" value="ECO:0007669"/>
    <property type="project" value="InterPro"/>
</dbReference>
<evidence type="ECO:0000313" key="7">
    <source>
        <dbReference type="EMBL" id="KAJ3482037.1"/>
    </source>
</evidence>
<dbReference type="AlphaFoldDB" id="A0AAD5UZD3"/>
<evidence type="ECO:0000256" key="3">
    <source>
        <dbReference type="ARBA" id="ARBA00022989"/>
    </source>
</evidence>
<feature type="transmembrane region" description="Helical" evidence="5">
    <location>
        <begin position="99"/>
        <end position="125"/>
    </location>
</feature>
<evidence type="ECO:0000259" key="6">
    <source>
        <dbReference type="Pfam" id="PF04116"/>
    </source>
</evidence>
<evidence type="ECO:0000256" key="5">
    <source>
        <dbReference type="SAM" id="Phobius"/>
    </source>
</evidence>
<dbReference type="GO" id="GO:0008610">
    <property type="term" value="P:lipid biosynthetic process"/>
    <property type="evidence" value="ECO:0007669"/>
    <property type="project" value="InterPro"/>
</dbReference>
<organism evidence="7 8">
    <name type="scientific">Meripilus lineatus</name>
    <dbReference type="NCBI Taxonomy" id="2056292"/>
    <lineage>
        <taxon>Eukaryota</taxon>
        <taxon>Fungi</taxon>
        <taxon>Dikarya</taxon>
        <taxon>Basidiomycota</taxon>
        <taxon>Agaricomycotina</taxon>
        <taxon>Agaricomycetes</taxon>
        <taxon>Polyporales</taxon>
        <taxon>Meripilaceae</taxon>
        <taxon>Meripilus</taxon>
    </lineage>
</organism>
<keyword evidence="8" id="KW-1185">Reference proteome</keyword>
<accession>A0AAD5UZD3</accession>
<evidence type="ECO:0000313" key="8">
    <source>
        <dbReference type="Proteomes" id="UP001212997"/>
    </source>
</evidence>
<feature type="domain" description="Fatty acid hydroxylase" evidence="6">
    <location>
        <begin position="190"/>
        <end position="318"/>
    </location>
</feature>
<feature type="transmembrane region" description="Helical" evidence="5">
    <location>
        <begin position="184"/>
        <end position="204"/>
    </location>
</feature>
<feature type="transmembrane region" description="Helical" evidence="5">
    <location>
        <begin position="145"/>
        <end position="164"/>
    </location>
</feature>
<keyword evidence="4 5" id="KW-0472">Membrane</keyword>
<protein>
    <recommendedName>
        <fullName evidence="6">Fatty acid hydroxylase domain-containing protein</fullName>
    </recommendedName>
</protein>
<sequence length="354" mass="41330">MDLFLKIADDLFLDDLYAKVVPAAAFASSLNATLRHTAALSNTTAQFPIFASGPLSSTWSHLISYLPHPPLSDELLHTSTLASIPATSAWPRDYIPRQVVSLTTLTLIGIHILYFVFASLSYFFIFNHEMMKHPRFLKNQVKQEIICSLKAFPGMMLLTLPWFLGEVRGYSMLYENVEDFGWTYFFFSIFFYLFFTDYCIYWIHRWEHHPICYKWLHKPHHKWIIPTPFASHAFHPLDGYAQSIPYHFFVFIFPFHQKLYLGLFVVINFWTIFIHDSDMVTDHPLETVINGPAHHTLHHIYFTVNYGQYFTFADRWGGSYRQPAKELDPMNDIKEAQAIAEQAAREKEPLGKQQ</sequence>
<keyword evidence="3 5" id="KW-1133">Transmembrane helix</keyword>
<evidence type="ECO:0000256" key="2">
    <source>
        <dbReference type="ARBA" id="ARBA00022692"/>
    </source>
</evidence>
<dbReference type="EMBL" id="JANAWD010000292">
    <property type="protein sequence ID" value="KAJ3482037.1"/>
    <property type="molecule type" value="Genomic_DNA"/>
</dbReference>
<dbReference type="PANTHER" id="PTHR11863">
    <property type="entry name" value="STEROL DESATURASE"/>
    <property type="match status" value="1"/>
</dbReference>
<keyword evidence="2 5" id="KW-0812">Transmembrane</keyword>
<reference evidence="7" key="1">
    <citation type="submission" date="2022-07" db="EMBL/GenBank/DDBJ databases">
        <title>Genome Sequence of Physisporinus lineatus.</title>
        <authorList>
            <person name="Buettner E."/>
        </authorList>
    </citation>
    <scope>NUCLEOTIDE SEQUENCE</scope>
    <source>
        <strain evidence="7">VT162</strain>
    </source>
</reference>
<dbReference type="Proteomes" id="UP001212997">
    <property type="component" value="Unassembled WGS sequence"/>
</dbReference>
<evidence type="ECO:0000256" key="4">
    <source>
        <dbReference type="ARBA" id="ARBA00023136"/>
    </source>
</evidence>
<dbReference type="GO" id="GO:0005506">
    <property type="term" value="F:iron ion binding"/>
    <property type="evidence" value="ECO:0007669"/>
    <property type="project" value="InterPro"/>
</dbReference>
<gene>
    <name evidence="7" type="ORF">NLI96_g7253</name>
</gene>
<dbReference type="Pfam" id="PF04116">
    <property type="entry name" value="FA_hydroxylase"/>
    <property type="match status" value="1"/>
</dbReference>
<comment type="caution">
    <text evidence="7">The sequence shown here is derived from an EMBL/GenBank/DDBJ whole genome shotgun (WGS) entry which is preliminary data.</text>
</comment>
<proteinExistence type="predicted"/>
<dbReference type="InterPro" id="IPR050307">
    <property type="entry name" value="Sterol_Desaturase_Related"/>
</dbReference>
<name>A0AAD5UZD3_9APHY</name>